<dbReference type="EMBL" id="UYRV01000484">
    <property type="protein sequence ID" value="VDK44654.1"/>
    <property type="molecule type" value="Genomic_DNA"/>
</dbReference>
<gene>
    <name evidence="1" type="ORF">CGOC_LOCUS370</name>
</gene>
<accession>A0A3P6RJ53</accession>
<evidence type="ECO:0008006" key="3">
    <source>
        <dbReference type="Google" id="ProtNLM"/>
    </source>
</evidence>
<proteinExistence type="predicted"/>
<organism evidence="1 2">
    <name type="scientific">Cylicostephanus goldi</name>
    <name type="common">Nematode worm</name>
    <dbReference type="NCBI Taxonomy" id="71465"/>
    <lineage>
        <taxon>Eukaryota</taxon>
        <taxon>Metazoa</taxon>
        <taxon>Ecdysozoa</taxon>
        <taxon>Nematoda</taxon>
        <taxon>Chromadorea</taxon>
        <taxon>Rhabditida</taxon>
        <taxon>Rhabditina</taxon>
        <taxon>Rhabditomorpha</taxon>
        <taxon>Strongyloidea</taxon>
        <taxon>Strongylidae</taxon>
        <taxon>Cylicostephanus</taxon>
    </lineage>
</organism>
<dbReference type="Pfam" id="PF03314">
    <property type="entry name" value="DUF273"/>
    <property type="match status" value="1"/>
</dbReference>
<dbReference type="PANTHER" id="PTHR31562:SF9">
    <property type="entry name" value="GLYCOSYLTRANSFERASE FAMILY 8 PROTEIN"/>
    <property type="match status" value="1"/>
</dbReference>
<keyword evidence="2" id="KW-1185">Reference proteome</keyword>
<protein>
    <recommendedName>
        <fullName evidence="3">Nucleotide-diphospho-sugar transferase domain-containing protein</fullName>
    </recommendedName>
</protein>
<dbReference type="OrthoDB" id="407658at2759"/>
<dbReference type="Proteomes" id="UP000271889">
    <property type="component" value="Unassembled WGS sequence"/>
</dbReference>
<sequence length="258" mass="30075">MGHKVSVSCYARVQGYDFRILNSSHYKNRCPQKDGFFQRHCIAAHILTLYDYILFLDADFGVVNPKKRIEEHIDPKVDIIFYDRFYNWEITAGSYLAKNSTWSRNFLLIHKSISKDFARYEKRLPKSFHGTDNGALHAYVAEVVLGQNHTEMALCMDIYRKSKNFGTLFLYEACVREVLGDDVYLGKIKILPKGVAWARDNWLTNSLWSLERDFIIHGWKENQLRNYSKIPVPIVSNSKSMWYNPLEGSINLRLCTEG</sequence>
<evidence type="ECO:0000313" key="1">
    <source>
        <dbReference type="EMBL" id="VDK44654.1"/>
    </source>
</evidence>
<evidence type="ECO:0000313" key="2">
    <source>
        <dbReference type="Proteomes" id="UP000271889"/>
    </source>
</evidence>
<dbReference type="InterPro" id="IPR029044">
    <property type="entry name" value="Nucleotide-diphossugar_trans"/>
</dbReference>
<reference evidence="1 2" key="1">
    <citation type="submission" date="2018-11" db="EMBL/GenBank/DDBJ databases">
        <authorList>
            <consortium name="Pathogen Informatics"/>
        </authorList>
    </citation>
    <scope>NUCLEOTIDE SEQUENCE [LARGE SCALE GENOMIC DNA]</scope>
</reference>
<dbReference type="AlphaFoldDB" id="A0A3P6RJ53"/>
<name>A0A3P6RJ53_CYLGO</name>
<dbReference type="PANTHER" id="PTHR31562">
    <property type="entry name" value="PROTEIN CBG18972"/>
    <property type="match status" value="1"/>
</dbReference>
<dbReference type="InterPro" id="IPR004988">
    <property type="entry name" value="DUF273"/>
</dbReference>
<dbReference type="Gene3D" id="3.90.550.10">
    <property type="entry name" value="Spore Coat Polysaccharide Biosynthesis Protein SpsA, Chain A"/>
    <property type="match status" value="1"/>
</dbReference>